<name>A0A8C9QRJ4_SCLFO</name>
<comment type="subcellular location">
    <subcellularLocation>
        <location evidence="1">Cell membrane</location>
        <topology evidence="1">Multi-pass membrane protein</topology>
    </subcellularLocation>
    <subcellularLocation>
        <location evidence="17">Membrane</location>
        <topology evidence="17">Multi-pass membrane protein</topology>
    </subcellularLocation>
</comment>
<gene>
    <name evidence="18" type="primary">P2RX3</name>
    <name evidence="18" type="synonym">p2rx3a</name>
</gene>
<dbReference type="PANTHER" id="PTHR10125:SF8">
    <property type="entry name" value="P2X PURINOCEPTOR 3"/>
    <property type="match status" value="1"/>
</dbReference>
<keyword evidence="14" id="KW-0067">ATP-binding</keyword>
<dbReference type="GO" id="GO:0033198">
    <property type="term" value="P:response to ATP"/>
    <property type="evidence" value="ECO:0007669"/>
    <property type="project" value="InterPro"/>
</dbReference>
<keyword evidence="4" id="KW-1003">Cell membrane</keyword>
<evidence type="ECO:0000256" key="13">
    <source>
        <dbReference type="ARBA" id="ARBA00036634"/>
    </source>
</evidence>
<feature type="binding site" evidence="14">
    <location>
        <begin position="273"/>
        <end position="275"/>
    </location>
    <ligand>
        <name>ATP</name>
        <dbReference type="ChEBI" id="CHEBI:30616"/>
        <note>ligand shared between two neighboring subunits of the homotrimer</note>
    </ligand>
</feature>
<feature type="glycosylation site" description="N-linked (GlcNAc...) asparagine" evidence="16">
    <location>
        <position position="167"/>
    </location>
</feature>
<keyword evidence="11" id="KW-1071">Ligand-gated ion channel</keyword>
<evidence type="ECO:0000256" key="10">
    <source>
        <dbReference type="ARBA" id="ARBA00023180"/>
    </source>
</evidence>
<evidence type="ECO:0000313" key="18">
    <source>
        <dbReference type="Ensembl" id="ENSSFOP00015001275.2"/>
    </source>
</evidence>
<evidence type="ECO:0000256" key="14">
    <source>
        <dbReference type="PIRSR" id="PIRSR005713-1"/>
    </source>
</evidence>
<dbReference type="PRINTS" id="PR01307">
    <property type="entry name" value="P2XRECEPTOR"/>
</dbReference>
<keyword evidence="14" id="KW-0547">Nucleotide-binding</keyword>
<feature type="disulfide bond" evidence="15">
    <location>
        <begin position="244"/>
        <end position="253"/>
    </location>
</feature>
<keyword evidence="17" id="KW-0675">Receptor</keyword>
<dbReference type="Gene3D" id="2.60.490.10">
    <property type="entry name" value="atp-gated p2x4 ion channel domain"/>
    <property type="match status" value="1"/>
</dbReference>
<dbReference type="InterPro" id="IPR059116">
    <property type="entry name" value="P2X_receptor"/>
</dbReference>
<feature type="transmembrane region" description="Helical" evidence="17">
    <location>
        <begin position="26"/>
        <end position="45"/>
    </location>
</feature>
<comment type="catalytic activity">
    <reaction evidence="13">
        <text>Ca(2+)(in) = Ca(2+)(out)</text>
        <dbReference type="Rhea" id="RHEA:29671"/>
        <dbReference type="ChEBI" id="CHEBI:29108"/>
    </reaction>
</comment>
<dbReference type="PANTHER" id="PTHR10125">
    <property type="entry name" value="P2X PURINOCEPTOR"/>
    <property type="match status" value="1"/>
</dbReference>
<dbReference type="InterPro" id="IPR027309">
    <property type="entry name" value="P2X_extracellular_dom_sf"/>
</dbReference>
<evidence type="ECO:0000256" key="2">
    <source>
        <dbReference type="ARBA" id="ARBA00009848"/>
    </source>
</evidence>
<feature type="transmembrane region" description="Helical" evidence="17">
    <location>
        <begin position="319"/>
        <end position="341"/>
    </location>
</feature>
<keyword evidence="10" id="KW-0325">Glycoprotein</keyword>
<keyword evidence="7 17" id="KW-0406">Ion transport</keyword>
<dbReference type="FunFam" id="2.60.490.10:FF:000001">
    <property type="entry name" value="P2X purinoceptor"/>
    <property type="match status" value="1"/>
</dbReference>
<feature type="disulfide bond" evidence="15">
    <location>
        <begin position="200"/>
        <end position="210"/>
    </location>
</feature>
<evidence type="ECO:0000256" key="15">
    <source>
        <dbReference type="PIRSR" id="PIRSR005713-2"/>
    </source>
</evidence>
<dbReference type="InterPro" id="IPR003046">
    <property type="entry name" value="P2X3_purnocptor"/>
</dbReference>
<dbReference type="Proteomes" id="UP000694397">
    <property type="component" value="Chromosome 5"/>
</dbReference>
<dbReference type="GO" id="GO:0098794">
    <property type="term" value="C:postsynapse"/>
    <property type="evidence" value="ECO:0007669"/>
    <property type="project" value="GOC"/>
</dbReference>
<organism evidence="18 19">
    <name type="scientific">Scleropages formosus</name>
    <name type="common">Asian bonytongue</name>
    <name type="synonym">Osteoglossum formosum</name>
    <dbReference type="NCBI Taxonomy" id="113540"/>
    <lineage>
        <taxon>Eukaryota</taxon>
        <taxon>Metazoa</taxon>
        <taxon>Chordata</taxon>
        <taxon>Craniata</taxon>
        <taxon>Vertebrata</taxon>
        <taxon>Euteleostomi</taxon>
        <taxon>Actinopterygii</taxon>
        <taxon>Neopterygii</taxon>
        <taxon>Teleostei</taxon>
        <taxon>Osteoglossocephala</taxon>
        <taxon>Osteoglossomorpha</taxon>
        <taxon>Osteoglossiformes</taxon>
        <taxon>Osteoglossidae</taxon>
        <taxon>Scleropages</taxon>
    </lineage>
</organism>
<evidence type="ECO:0000256" key="12">
    <source>
        <dbReference type="ARBA" id="ARBA00023303"/>
    </source>
</evidence>
<dbReference type="GO" id="GO:0005886">
    <property type="term" value="C:plasma membrane"/>
    <property type="evidence" value="ECO:0007669"/>
    <property type="project" value="UniProtKB-SubCell"/>
</dbReference>
<evidence type="ECO:0000256" key="8">
    <source>
        <dbReference type="ARBA" id="ARBA00023136"/>
    </source>
</evidence>
<dbReference type="OrthoDB" id="494673at2759"/>
<evidence type="ECO:0000256" key="4">
    <source>
        <dbReference type="ARBA" id="ARBA00022475"/>
    </source>
</evidence>
<accession>A0A8C9QRJ4</accession>
<evidence type="ECO:0000256" key="1">
    <source>
        <dbReference type="ARBA" id="ARBA00004651"/>
    </source>
</evidence>
<dbReference type="GeneTree" id="ENSGT01020000230351"/>
<keyword evidence="12 17" id="KW-0407">Ion channel</keyword>
<dbReference type="PRINTS" id="PR01310">
    <property type="entry name" value="P2X3RECEPTOR"/>
</dbReference>
<evidence type="ECO:0000256" key="7">
    <source>
        <dbReference type="ARBA" id="ARBA00023065"/>
    </source>
</evidence>
<evidence type="ECO:0000256" key="5">
    <source>
        <dbReference type="ARBA" id="ARBA00022692"/>
    </source>
</evidence>
<protein>
    <recommendedName>
        <fullName evidence="17">P2X purinoceptor</fullName>
    </recommendedName>
</protein>
<feature type="binding site" evidence="14">
    <location>
        <position position="293"/>
    </location>
    <ligand>
        <name>ATP</name>
        <dbReference type="ChEBI" id="CHEBI:30616"/>
        <note>ligand shared between two neighboring subunits of the homotrimer</note>
    </ligand>
</feature>
<evidence type="ECO:0000256" key="3">
    <source>
        <dbReference type="ARBA" id="ARBA00022448"/>
    </source>
</evidence>
<dbReference type="NCBIfam" id="TIGR00863">
    <property type="entry name" value="P2X"/>
    <property type="match status" value="1"/>
</dbReference>
<dbReference type="AlphaFoldDB" id="A0A8C9QRJ4"/>
<dbReference type="Pfam" id="PF00864">
    <property type="entry name" value="P2X_receptor"/>
    <property type="match status" value="1"/>
</dbReference>
<dbReference type="GO" id="GO:0004931">
    <property type="term" value="F:extracellularly ATP-gated monoatomic cation channel activity"/>
    <property type="evidence" value="ECO:0007669"/>
    <property type="project" value="InterPro"/>
</dbReference>
<dbReference type="PIRSF" id="PIRSF005713">
    <property type="entry name" value="P2X_purinoceptor"/>
    <property type="match status" value="1"/>
</dbReference>
<keyword evidence="5 17" id="KW-0812">Transmembrane</keyword>
<reference evidence="18 19" key="1">
    <citation type="submission" date="2019-04" db="EMBL/GenBank/DDBJ databases">
        <authorList>
            <consortium name="Wellcome Sanger Institute Data Sharing"/>
        </authorList>
    </citation>
    <scope>NUCLEOTIDE SEQUENCE [LARGE SCALE GENOMIC DNA]</scope>
</reference>
<evidence type="ECO:0000256" key="11">
    <source>
        <dbReference type="ARBA" id="ARBA00023286"/>
    </source>
</evidence>
<dbReference type="Ensembl" id="ENSSFOT00015001309.2">
    <property type="protein sequence ID" value="ENSSFOP00015001275.2"/>
    <property type="gene ID" value="ENSSFOG00015000840.2"/>
</dbReference>
<feature type="disulfide bond" evidence="15">
    <location>
        <begin position="108"/>
        <end position="151"/>
    </location>
</feature>
<dbReference type="InterPro" id="IPR001429">
    <property type="entry name" value="P2X_purnocptor"/>
</dbReference>
<comment type="function">
    <text evidence="17">Receptor for ATP that acts as a ligand-gated ion channel.</text>
</comment>
<dbReference type="Gene3D" id="1.10.287.940">
    <property type="entry name" value="atp-gated p2x4 ion channel"/>
    <property type="match status" value="1"/>
</dbReference>
<dbReference type="GO" id="GO:0001614">
    <property type="term" value="F:purinergic nucleotide receptor activity"/>
    <property type="evidence" value="ECO:0007669"/>
    <property type="project" value="InterPro"/>
</dbReference>
<evidence type="ECO:0000256" key="17">
    <source>
        <dbReference type="RuleBase" id="RU000681"/>
    </source>
</evidence>
<keyword evidence="8 17" id="KW-0472">Membrane</keyword>
<evidence type="ECO:0000256" key="16">
    <source>
        <dbReference type="PIRSR" id="PIRSR005713-3"/>
    </source>
</evidence>
<reference evidence="18" key="3">
    <citation type="submission" date="2025-09" db="UniProtKB">
        <authorList>
            <consortium name="Ensembl"/>
        </authorList>
    </citation>
    <scope>IDENTIFICATION</scope>
</reference>
<evidence type="ECO:0000256" key="9">
    <source>
        <dbReference type="ARBA" id="ARBA00023157"/>
    </source>
</evidence>
<comment type="similarity">
    <text evidence="2 17">Belongs to the P2X receptor family.</text>
</comment>
<dbReference type="GO" id="GO:0005524">
    <property type="term" value="F:ATP binding"/>
    <property type="evidence" value="ECO:0007669"/>
    <property type="project" value="UniProtKB-KW"/>
</dbReference>
<feature type="binding site" evidence="14">
    <location>
        <position position="169"/>
    </location>
    <ligand>
        <name>ATP</name>
        <dbReference type="ChEBI" id="CHEBI:30616"/>
        <note>ligand shared between two neighboring subunits of the homotrimer</note>
    </ligand>
</feature>
<keyword evidence="6 17" id="KW-1133">Transmembrane helix</keyword>
<evidence type="ECO:0000256" key="6">
    <source>
        <dbReference type="ARBA" id="ARBA00022989"/>
    </source>
</evidence>
<dbReference type="GlyCosmos" id="A0A8C9QRJ4">
    <property type="glycosylation" value="1 site, No reported glycans"/>
</dbReference>
<keyword evidence="19" id="KW-1185">Reference proteome</keyword>
<evidence type="ECO:0000313" key="19">
    <source>
        <dbReference type="Proteomes" id="UP000694397"/>
    </source>
</evidence>
<reference evidence="18" key="2">
    <citation type="submission" date="2025-08" db="UniProtKB">
        <authorList>
            <consortium name="Ensembl"/>
        </authorList>
    </citation>
    <scope>IDENTIFICATION</scope>
</reference>
<proteinExistence type="inferred from homology"/>
<sequence>MSACIASFFSYETTKSVVVKSWTLGLINRIVQLLILAYFIGWVFLHEKAYQVQDTAIESSVVTKVKGSGVYNKTIMDITDLVSPPQGSSVFSIITNMIITEDQKQDHCPEVSSARADPSTRGPSGHIRIMTGRCVNSSNSVDSFCEVKGWCPTENDTVTTPIMEVENFTIFIKNNIRFPMFGFAKGNLQPDITQDFLKTCSFHTQDNIYCPIFKVGDVLRFAQQDFYSIAKHGGVVAIKIGWVCDLDKSEEFCNPSYSFVRLDKKNNVSKGYNFRYAKYYKAENGTKYRTLIKAIAIRFDVIVYGAARKFNVIPTLINIVAALTSVGLGTVLCDIILLNFLKGAQQYKAKKFEEVEEEELEKQTMKLTSTLDSIVD</sequence>
<dbReference type="GO" id="GO:0070588">
    <property type="term" value="P:calcium ion transmembrane transport"/>
    <property type="evidence" value="ECO:0007669"/>
    <property type="project" value="TreeGrafter"/>
</dbReference>
<keyword evidence="9 15" id="KW-1015">Disulfide bond</keyword>
<feature type="binding site" evidence="14">
    <location>
        <begin position="64"/>
        <end position="66"/>
    </location>
    <ligand>
        <name>ATP</name>
        <dbReference type="ChEBI" id="CHEBI:30616"/>
        <note>ligand shared between two neighboring subunits of the homotrimer</note>
    </ligand>
</feature>
<keyword evidence="3 17" id="KW-0813">Transport</keyword>